<evidence type="ECO:0000256" key="1">
    <source>
        <dbReference type="SAM" id="MobiDB-lite"/>
    </source>
</evidence>
<gene>
    <name evidence="2" type="ORF">Pflav_011180</name>
</gene>
<accession>A0A6F8XLN3</accession>
<proteinExistence type="predicted"/>
<feature type="compositionally biased region" description="Low complexity" evidence="1">
    <location>
        <begin position="215"/>
        <end position="228"/>
    </location>
</feature>
<dbReference type="KEGG" id="pfla:Pflav_011180"/>
<sequence length="268" mass="27511">MVAETLVGSAVVAEVVAHVLLVRTTDDDPEPYTLLANGLPVETERPAVLFTPTVSRLDGIYSVLPEILAEHLKVAATALRLVALSDPDRPGTLLSSVSLLARRIGIEILAPIGPLVPGGTGTPAWVRYGPDGSTGYEPAWTHLPAIAPRRGPTSVYDVPALPELDQRTMVLPANPVVAYDVPARPGLGQRTMVLPADPAIPAAGPAPAAASAVAAALRAPAAPRAEAAPPRPPAPAAAREEPRAPAPPSPETPPATSGRSQQAAAERA</sequence>
<reference evidence="2 3" key="1">
    <citation type="submission" date="2020-03" db="EMBL/GenBank/DDBJ databases">
        <title>Whole genome shotgun sequence of Phytohabitans flavus NBRC 107702.</title>
        <authorList>
            <person name="Komaki H."/>
            <person name="Tamura T."/>
        </authorList>
    </citation>
    <scope>NUCLEOTIDE SEQUENCE [LARGE SCALE GENOMIC DNA]</scope>
    <source>
        <strain evidence="2 3">NBRC 107702</strain>
    </source>
</reference>
<feature type="region of interest" description="Disordered" evidence="1">
    <location>
        <begin position="215"/>
        <end position="268"/>
    </location>
</feature>
<dbReference type="EMBL" id="AP022870">
    <property type="protein sequence ID" value="BCB74708.1"/>
    <property type="molecule type" value="Genomic_DNA"/>
</dbReference>
<feature type="compositionally biased region" description="Polar residues" evidence="1">
    <location>
        <begin position="257"/>
        <end position="268"/>
    </location>
</feature>
<dbReference type="RefSeq" id="WP_173034179.1">
    <property type="nucleotide sequence ID" value="NZ_AP022870.1"/>
</dbReference>
<evidence type="ECO:0000313" key="3">
    <source>
        <dbReference type="Proteomes" id="UP000502508"/>
    </source>
</evidence>
<protein>
    <submittedName>
        <fullName evidence="2">Uncharacterized protein</fullName>
    </submittedName>
</protein>
<organism evidence="2 3">
    <name type="scientific">Phytohabitans flavus</name>
    <dbReference type="NCBI Taxonomy" id="1076124"/>
    <lineage>
        <taxon>Bacteria</taxon>
        <taxon>Bacillati</taxon>
        <taxon>Actinomycetota</taxon>
        <taxon>Actinomycetes</taxon>
        <taxon>Micromonosporales</taxon>
        <taxon>Micromonosporaceae</taxon>
    </lineage>
</organism>
<dbReference type="Proteomes" id="UP000502508">
    <property type="component" value="Chromosome"/>
</dbReference>
<evidence type="ECO:0000313" key="2">
    <source>
        <dbReference type="EMBL" id="BCB74708.1"/>
    </source>
</evidence>
<keyword evidence="3" id="KW-1185">Reference proteome</keyword>
<name>A0A6F8XLN3_9ACTN</name>
<feature type="compositionally biased region" description="Pro residues" evidence="1">
    <location>
        <begin position="244"/>
        <end position="253"/>
    </location>
</feature>
<dbReference type="AlphaFoldDB" id="A0A6F8XLN3"/>
<reference evidence="2 3" key="2">
    <citation type="submission" date="2020-03" db="EMBL/GenBank/DDBJ databases">
        <authorList>
            <person name="Ichikawa N."/>
            <person name="Kimura A."/>
            <person name="Kitahashi Y."/>
            <person name="Uohara A."/>
        </authorList>
    </citation>
    <scope>NUCLEOTIDE SEQUENCE [LARGE SCALE GENOMIC DNA]</scope>
    <source>
        <strain evidence="2 3">NBRC 107702</strain>
    </source>
</reference>